<reference evidence="11" key="1">
    <citation type="submission" date="2019-11" db="EMBL/GenBank/DDBJ databases">
        <authorList>
            <person name="Feng L."/>
        </authorList>
    </citation>
    <scope>NUCLEOTIDE SEQUENCE</scope>
    <source>
        <strain evidence="11">CTertiumLFYP3</strain>
    </source>
</reference>
<evidence type="ECO:0000313" key="11">
    <source>
        <dbReference type="EMBL" id="VYT99447.1"/>
    </source>
</evidence>
<dbReference type="AlphaFoldDB" id="A0A6N3BA01"/>
<evidence type="ECO:0000259" key="10">
    <source>
        <dbReference type="PROSITE" id="PS50109"/>
    </source>
</evidence>
<dbReference type="GO" id="GO:0004721">
    <property type="term" value="F:phosphoprotein phosphatase activity"/>
    <property type="evidence" value="ECO:0007669"/>
    <property type="project" value="TreeGrafter"/>
</dbReference>
<dbReference type="FunFam" id="1.10.287.130:FF:000001">
    <property type="entry name" value="Two-component sensor histidine kinase"/>
    <property type="match status" value="1"/>
</dbReference>
<feature type="transmembrane region" description="Helical" evidence="9">
    <location>
        <begin position="140"/>
        <end position="162"/>
    </location>
</feature>
<dbReference type="CDD" id="cd00082">
    <property type="entry name" value="HisKA"/>
    <property type="match status" value="1"/>
</dbReference>
<dbReference type="InterPro" id="IPR003661">
    <property type="entry name" value="HisK_dim/P_dom"/>
</dbReference>
<dbReference type="InterPro" id="IPR036890">
    <property type="entry name" value="HATPase_C_sf"/>
</dbReference>
<dbReference type="Pfam" id="PF02518">
    <property type="entry name" value="HATPase_c"/>
    <property type="match status" value="1"/>
</dbReference>
<dbReference type="InterPro" id="IPR004358">
    <property type="entry name" value="Sig_transdc_His_kin-like_C"/>
</dbReference>
<keyword evidence="4" id="KW-0597">Phosphoprotein</keyword>
<dbReference type="Gene3D" id="3.30.565.10">
    <property type="entry name" value="Histidine kinase-like ATPase, C-terminal domain"/>
    <property type="match status" value="1"/>
</dbReference>
<dbReference type="GO" id="GO:0016036">
    <property type="term" value="P:cellular response to phosphate starvation"/>
    <property type="evidence" value="ECO:0007669"/>
    <property type="project" value="TreeGrafter"/>
</dbReference>
<evidence type="ECO:0000256" key="8">
    <source>
        <dbReference type="ARBA" id="ARBA00023136"/>
    </source>
</evidence>
<evidence type="ECO:0000256" key="1">
    <source>
        <dbReference type="ARBA" id="ARBA00000085"/>
    </source>
</evidence>
<evidence type="ECO:0000256" key="5">
    <source>
        <dbReference type="ARBA" id="ARBA00022679"/>
    </source>
</evidence>
<dbReference type="RefSeq" id="WP_156625726.1">
    <property type="nucleotide sequence ID" value="NZ_CACRTO010000013.1"/>
</dbReference>
<dbReference type="InterPro" id="IPR050351">
    <property type="entry name" value="BphY/WalK/GraS-like"/>
</dbReference>
<organism evidence="11">
    <name type="scientific">Clostridium tertium</name>
    <dbReference type="NCBI Taxonomy" id="1559"/>
    <lineage>
        <taxon>Bacteria</taxon>
        <taxon>Bacillati</taxon>
        <taxon>Bacillota</taxon>
        <taxon>Clostridia</taxon>
        <taxon>Eubacteriales</taxon>
        <taxon>Clostridiaceae</taxon>
        <taxon>Clostridium</taxon>
    </lineage>
</organism>
<keyword evidence="7" id="KW-0902">Two-component regulatory system</keyword>
<keyword evidence="6 11" id="KW-0418">Kinase</keyword>
<protein>
    <recommendedName>
        <fullName evidence="3">histidine kinase</fullName>
        <ecNumber evidence="3">2.7.13.3</ecNumber>
    </recommendedName>
</protein>
<dbReference type="FunFam" id="3.30.565.10:FF:000006">
    <property type="entry name" value="Sensor histidine kinase WalK"/>
    <property type="match status" value="1"/>
</dbReference>
<evidence type="ECO:0000256" key="4">
    <source>
        <dbReference type="ARBA" id="ARBA00022553"/>
    </source>
</evidence>
<dbReference type="SMART" id="SM00387">
    <property type="entry name" value="HATPase_c"/>
    <property type="match status" value="1"/>
</dbReference>
<feature type="domain" description="Histidine kinase" evidence="10">
    <location>
        <begin position="183"/>
        <end position="399"/>
    </location>
</feature>
<dbReference type="PRINTS" id="PR00344">
    <property type="entry name" value="BCTRLSENSOR"/>
</dbReference>
<dbReference type="EC" id="2.7.13.3" evidence="3"/>
<dbReference type="GO" id="GO:0005886">
    <property type="term" value="C:plasma membrane"/>
    <property type="evidence" value="ECO:0007669"/>
    <property type="project" value="TreeGrafter"/>
</dbReference>
<dbReference type="EMBL" id="CACRTO010000013">
    <property type="protein sequence ID" value="VYT99447.1"/>
    <property type="molecule type" value="Genomic_DNA"/>
</dbReference>
<dbReference type="Gene3D" id="1.10.287.130">
    <property type="match status" value="1"/>
</dbReference>
<dbReference type="CDD" id="cd00075">
    <property type="entry name" value="HATPase"/>
    <property type="match status" value="1"/>
</dbReference>
<keyword evidence="8 9" id="KW-0472">Membrane</keyword>
<dbReference type="Pfam" id="PF00512">
    <property type="entry name" value="HisKA"/>
    <property type="match status" value="1"/>
</dbReference>
<dbReference type="SMART" id="SM00388">
    <property type="entry name" value="HisKA"/>
    <property type="match status" value="1"/>
</dbReference>
<evidence type="ECO:0000256" key="3">
    <source>
        <dbReference type="ARBA" id="ARBA00012438"/>
    </source>
</evidence>
<dbReference type="PANTHER" id="PTHR45453">
    <property type="entry name" value="PHOSPHATE REGULON SENSOR PROTEIN PHOR"/>
    <property type="match status" value="1"/>
</dbReference>
<dbReference type="InterPro" id="IPR005467">
    <property type="entry name" value="His_kinase_dom"/>
</dbReference>
<evidence type="ECO:0000256" key="2">
    <source>
        <dbReference type="ARBA" id="ARBA00004370"/>
    </source>
</evidence>
<accession>A0A6N3BA01</accession>
<dbReference type="InterPro" id="IPR036097">
    <property type="entry name" value="HisK_dim/P_sf"/>
</dbReference>
<dbReference type="SUPFAM" id="SSF47384">
    <property type="entry name" value="Homodimeric domain of signal transducing histidine kinase"/>
    <property type="match status" value="1"/>
</dbReference>
<sequence>MFEKLKKKFILINMTLLTLVFILIFGTIYVTTVANMNRDLERDLRGAIQNPRKPGPDFKNGNSIIIDLDSENNVANVTTNIEINNDELEGVIYSIVKSENITDKIDISGSSYGYLKEYTPKGLKIALISRELQIDMINNLLKVFLTVGSISLLLLFYISVYLTNKTIKPIKESFEKQKQFIADASHELKTPLAIIRTNTSVITSNKEETVGSQMKWINYISNQVDRMAKLIDDMLSLTKLDSNIIVEEKVTFDFSKALNSILLAFEAVVFENNIILETEIQENISLKANKEEIKKLCSILLDNALKYTNYNGKINVLLYEDKNKVYLKVKNTGDGIKKEDLDKIFERFYRVDTSRARETGGYGLGLSIAKSIAKSNNGRIYAESDIGKDTTFIIEFNLQ</sequence>
<keyword evidence="9" id="KW-1133">Transmembrane helix</keyword>
<keyword evidence="9" id="KW-0812">Transmembrane</keyword>
<feature type="transmembrane region" description="Helical" evidence="9">
    <location>
        <begin position="9"/>
        <end position="30"/>
    </location>
</feature>
<evidence type="ECO:0000256" key="9">
    <source>
        <dbReference type="SAM" id="Phobius"/>
    </source>
</evidence>
<dbReference type="PANTHER" id="PTHR45453:SF1">
    <property type="entry name" value="PHOSPHATE REGULON SENSOR PROTEIN PHOR"/>
    <property type="match status" value="1"/>
</dbReference>
<dbReference type="GO" id="GO:0000155">
    <property type="term" value="F:phosphorelay sensor kinase activity"/>
    <property type="evidence" value="ECO:0007669"/>
    <property type="project" value="InterPro"/>
</dbReference>
<gene>
    <name evidence="11" type="primary">arlS_3</name>
    <name evidence="11" type="ORF">CTLFYP3_01205</name>
</gene>
<keyword evidence="5 11" id="KW-0808">Transferase</keyword>
<evidence type="ECO:0000256" key="6">
    <source>
        <dbReference type="ARBA" id="ARBA00022777"/>
    </source>
</evidence>
<evidence type="ECO:0000256" key="7">
    <source>
        <dbReference type="ARBA" id="ARBA00023012"/>
    </source>
</evidence>
<proteinExistence type="predicted"/>
<name>A0A6N3BA01_9CLOT</name>
<dbReference type="InterPro" id="IPR003594">
    <property type="entry name" value="HATPase_dom"/>
</dbReference>
<dbReference type="PROSITE" id="PS50109">
    <property type="entry name" value="HIS_KIN"/>
    <property type="match status" value="1"/>
</dbReference>
<comment type="subcellular location">
    <subcellularLocation>
        <location evidence="2">Membrane</location>
    </subcellularLocation>
</comment>
<comment type="catalytic activity">
    <reaction evidence="1">
        <text>ATP + protein L-histidine = ADP + protein N-phospho-L-histidine.</text>
        <dbReference type="EC" id="2.7.13.3"/>
    </reaction>
</comment>
<dbReference type="SUPFAM" id="SSF55874">
    <property type="entry name" value="ATPase domain of HSP90 chaperone/DNA topoisomerase II/histidine kinase"/>
    <property type="match status" value="1"/>
</dbReference>